<feature type="compositionally biased region" description="Basic and acidic residues" evidence="1">
    <location>
        <begin position="252"/>
        <end position="261"/>
    </location>
</feature>
<evidence type="ECO:0000256" key="1">
    <source>
        <dbReference type="SAM" id="MobiDB-lite"/>
    </source>
</evidence>
<feature type="region of interest" description="Disordered" evidence="1">
    <location>
        <begin position="84"/>
        <end position="104"/>
    </location>
</feature>
<evidence type="ECO:0000313" key="2">
    <source>
        <dbReference type="EMBL" id="KAK4126606.1"/>
    </source>
</evidence>
<feature type="region of interest" description="Disordered" evidence="1">
    <location>
        <begin position="252"/>
        <end position="288"/>
    </location>
</feature>
<keyword evidence="3" id="KW-1185">Reference proteome</keyword>
<dbReference type="Proteomes" id="UP001302602">
    <property type="component" value="Unassembled WGS sequence"/>
</dbReference>
<gene>
    <name evidence="2" type="ORF">N657DRAFT_710530</name>
</gene>
<evidence type="ECO:0000313" key="3">
    <source>
        <dbReference type="Proteomes" id="UP001302602"/>
    </source>
</evidence>
<organism evidence="2 3">
    <name type="scientific">Parathielavia appendiculata</name>
    <dbReference type="NCBI Taxonomy" id="2587402"/>
    <lineage>
        <taxon>Eukaryota</taxon>
        <taxon>Fungi</taxon>
        <taxon>Dikarya</taxon>
        <taxon>Ascomycota</taxon>
        <taxon>Pezizomycotina</taxon>
        <taxon>Sordariomycetes</taxon>
        <taxon>Sordariomycetidae</taxon>
        <taxon>Sordariales</taxon>
        <taxon>Chaetomiaceae</taxon>
        <taxon>Parathielavia</taxon>
    </lineage>
</organism>
<accession>A0AAN6Z649</accession>
<proteinExistence type="predicted"/>
<dbReference type="AlphaFoldDB" id="A0AAN6Z649"/>
<protein>
    <submittedName>
        <fullName evidence="2">Uncharacterized protein</fullName>
    </submittedName>
</protein>
<sequence>MRNDSGVMDSGRGGWSLTTRPLLLLRMPVRSSLPRRVQHTRVTILVSGATSSIPDSFLAVKWWLFLPMRKRTRPGVQPMSVIRKGLEAGKPGSRERSAGDEKVSNVDRLSPATLLVNRLRIAGASVRAAGAVSTAGTVVVGAKIDGFAAKRAAVVDEFLILRDRHVAWYLPCHFMRSSDQSMRVDKAREKKEVRIAIKHRAAGILPRPFSFVTGTSRHLPPATPKPDRMEIIPFFKPQSLTLSRFHEFKELPPPKRKKSEEYGGLAEHNQGSATPNAYPRRPPGYGPRPGKLRKLTDRLPTASSLSCTLNCISCDSLNRSKLSRNLSVKKVYIRDRSLSGMPSLAYSWFTQSACACSNPHLPEEPNLSVKLEHAEGPSQVRRFVVDLWVSLAL</sequence>
<reference evidence="2" key="2">
    <citation type="submission" date="2023-05" db="EMBL/GenBank/DDBJ databases">
        <authorList>
            <consortium name="Lawrence Berkeley National Laboratory"/>
            <person name="Steindorff A."/>
            <person name="Hensen N."/>
            <person name="Bonometti L."/>
            <person name="Westerberg I."/>
            <person name="Brannstrom I.O."/>
            <person name="Guillou S."/>
            <person name="Cros-Aarteil S."/>
            <person name="Calhoun S."/>
            <person name="Haridas S."/>
            <person name="Kuo A."/>
            <person name="Mondo S."/>
            <person name="Pangilinan J."/>
            <person name="Riley R."/>
            <person name="Labutti K."/>
            <person name="Andreopoulos B."/>
            <person name="Lipzen A."/>
            <person name="Chen C."/>
            <person name="Yanf M."/>
            <person name="Daum C."/>
            <person name="Ng V."/>
            <person name="Clum A."/>
            <person name="Ohm R."/>
            <person name="Martin F."/>
            <person name="Silar P."/>
            <person name="Natvig D."/>
            <person name="Lalanne C."/>
            <person name="Gautier V."/>
            <person name="Ament-Velasquez S.L."/>
            <person name="Kruys A."/>
            <person name="Hutchinson M.I."/>
            <person name="Powell A.J."/>
            <person name="Barry K."/>
            <person name="Miller A.N."/>
            <person name="Grigoriev I.V."/>
            <person name="Debuchy R."/>
            <person name="Gladieux P."/>
            <person name="Thoren M.H."/>
            <person name="Johannesson H."/>
        </authorList>
    </citation>
    <scope>NUCLEOTIDE SEQUENCE</scope>
    <source>
        <strain evidence="2">CBS 731.68</strain>
    </source>
</reference>
<dbReference type="RefSeq" id="XP_062650377.1">
    <property type="nucleotide sequence ID" value="XM_062797431.1"/>
</dbReference>
<comment type="caution">
    <text evidence="2">The sequence shown here is derived from an EMBL/GenBank/DDBJ whole genome shotgun (WGS) entry which is preliminary data.</text>
</comment>
<dbReference type="GeneID" id="87834204"/>
<name>A0AAN6Z649_9PEZI</name>
<dbReference type="EMBL" id="MU853225">
    <property type="protein sequence ID" value="KAK4126606.1"/>
    <property type="molecule type" value="Genomic_DNA"/>
</dbReference>
<reference evidence="2" key="1">
    <citation type="journal article" date="2023" name="Mol. Phylogenet. Evol.">
        <title>Genome-scale phylogeny and comparative genomics of the fungal order Sordariales.</title>
        <authorList>
            <person name="Hensen N."/>
            <person name="Bonometti L."/>
            <person name="Westerberg I."/>
            <person name="Brannstrom I.O."/>
            <person name="Guillou S."/>
            <person name="Cros-Aarteil S."/>
            <person name="Calhoun S."/>
            <person name="Haridas S."/>
            <person name="Kuo A."/>
            <person name="Mondo S."/>
            <person name="Pangilinan J."/>
            <person name="Riley R."/>
            <person name="LaButti K."/>
            <person name="Andreopoulos B."/>
            <person name="Lipzen A."/>
            <person name="Chen C."/>
            <person name="Yan M."/>
            <person name="Daum C."/>
            <person name="Ng V."/>
            <person name="Clum A."/>
            <person name="Steindorff A."/>
            <person name="Ohm R.A."/>
            <person name="Martin F."/>
            <person name="Silar P."/>
            <person name="Natvig D.O."/>
            <person name="Lalanne C."/>
            <person name="Gautier V."/>
            <person name="Ament-Velasquez S.L."/>
            <person name="Kruys A."/>
            <person name="Hutchinson M.I."/>
            <person name="Powell A.J."/>
            <person name="Barry K."/>
            <person name="Miller A.N."/>
            <person name="Grigoriev I.V."/>
            <person name="Debuchy R."/>
            <person name="Gladieux P."/>
            <person name="Hiltunen Thoren M."/>
            <person name="Johannesson H."/>
        </authorList>
    </citation>
    <scope>NUCLEOTIDE SEQUENCE</scope>
    <source>
        <strain evidence="2">CBS 731.68</strain>
    </source>
</reference>